<dbReference type="Gene3D" id="3.10.105.10">
    <property type="entry name" value="Dipeptide-binding Protein, Domain 3"/>
    <property type="match status" value="1"/>
</dbReference>
<evidence type="ECO:0000256" key="1">
    <source>
        <dbReference type="ARBA" id="ARBA00004418"/>
    </source>
</evidence>
<organism evidence="7 8">
    <name type="scientific">Roseospira visakhapatnamensis</name>
    <dbReference type="NCBI Taxonomy" id="390880"/>
    <lineage>
        <taxon>Bacteria</taxon>
        <taxon>Pseudomonadati</taxon>
        <taxon>Pseudomonadota</taxon>
        <taxon>Alphaproteobacteria</taxon>
        <taxon>Rhodospirillales</taxon>
        <taxon>Rhodospirillaceae</taxon>
        <taxon>Roseospira</taxon>
    </lineage>
</organism>
<evidence type="ECO:0000256" key="4">
    <source>
        <dbReference type="ARBA" id="ARBA00022729"/>
    </source>
</evidence>
<accession>A0A7W6RG81</accession>
<dbReference type="InterPro" id="IPR030678">
    <property type="entry name" value="Peptide/Ni-bd"/>
</dbReference>
<dbReference type="PANTHER" id="PTHR30290">
    <property type="entry name" value="PERIPLASMIC BINDING COMPONENT OF ABC TRANSPORTER"/>
    <property type="match status" value="1"/>
</dbReference>
<comment type="subcellular location">
    <subcellularLocation>
        <location evidence="1">Periplasm</location>
    </subcellularLocation>
</comment>
<evidence type="ECO:0000256" key="3">
    <source>
        <dbReference type="ARBA" id="ARBA00022448"/>
    </source>
</evidence>
<keyword evidence="3" id="KW-0813">Transport</keyword>
<sequence length="544" mass="59975">MPFRIARALTVAGLLAVVAALVPLGMMAASARAATPADMAVIAWQIDELSTLDPAEVYEFAGAEIVANVYDRLVYYDIDAPDTIHGGIAERWDISEDGRTFTFHIREGITFHSGNPVTAHDVAWSLQRVVRLNKGPAYILGEFGLTAETVDEQVRAVDDRTLVFETDRRYAPSFVLNCLGSWVSSVLDSKTVMAHAEGDDLGNGWLKTQVAGSGPFTLGVWRPSEMVVLDRFEDYWRGAPAMKRVALRHVPVSASQRLMLEKGDADIARNLSPDDLTALAETADVGLRSVPQGAIYYLGLNQKNPILAKPEVREALKWLIDYDGIERAILQGTKVQHQSFLPAGFLGAIDDRPYTLDLDKARALLAEAGLPDGFAVTMDVRNTYPTVEISQAIQAIWAQAGIVLEIIPGDNRQTLTKYRARQHDIYIGRWAPDFLDPHANAAGFAWNPDNGEDSPHRLLAWRNAWDIPEMTARTEAALAEPDVETRGAMYEALQRDHQATSPFVLMFQDIAVVAERAGVTGFEVGPNFDVVYYRNIVKDGGEDR</sequence>
<dbReference type="PIRSF" id="PIRSF002741">
    <property type="entry name" value="MppA"/>
    <property type="match status" value="1"/>
</dbReference>
<dbReference type="Gene3D" id="3.90.76.10">
    <property type="entry name" value="Dipeptide-binding Protein, Domain 1"/>
    <property type="match status" value="1"/>
</dbReference>
<dbReference type="InterPro" id="IPR000914">
    <property type="entry name" value="SBP_5_dom"/>
</dbReference>
<proteinExistence type="inferred from homology"/>
<dbReference type="GO" id="GO:0015833">
    <property type="term" value="P:peptide transport"/>
    <property type="evidence" value="ECO:0007669"/>
    <property type="project" value="TreeGrafter"/>
</dbReference>
<dbReference type="Proteomes" id="UP000554286">
    <property type="component" value="Unassembled WGS sequence"/>
</dbReference>
<keyword evidence="4 5" id="KW-0732">Signal</keyword>
<dbReference type="FunFam" id="3.90.76.10:FF:000007">
    <property type="entry name" value="Dipeptide ABC transporter periplasmic dipeptide-binding protein"/>
    <property type="match status" value="1"/>
</dbReference>
<keyword evidence="8" id="KW-1185">Reference proteome</keyword>
<evidence type="ECO:0000313" key="8">
    <source>
        <dbReference type="Proteomes" id="UP000554286"/>
    </source>
</evidence>
<comment type="caution">
    <text evidence="7">The sequence shown here is derived from an EMBL/GenBank/DDBJ whole genome shotgun (WGS) entry which is preliminary data.</text>
</comment>
<evidence type="ECO:0000259" key="6">
    <source>
        <dbReference type="Pfam" id="PF00496"/>
    </source>
</evidence>
<dbReference type="Gene3D" id="3.40.190.10">
    <property type="entry name" value="Periplasmic binding protein-like II"/>
    <property type="match status" value="1"/>
</dbReference>
<dbReference type="Pfam" id="PF00496">
    <property type="entry name" value="SBP_bac_5"/>
    <property type="match status" value="1"/>
</dbReference>
<dbReference type="RefSeq" id="WP_184046553.1">
    <property type="nucleotide sequence ID" value="NZ_JACIGK010000024.1"/>
</dbReference>
<comment type="similarity">
    <text evidence="2">Belongs to the bacterial solute-binding protein 5 family.</text>
</comment>
<dbReference type="CDD" id="cd08512">
    <property type="entry name" value="PBP2_NikA_DppA_OppA_like_7"/>
    <property type="match status" value="1"/>
</dbReference>
<dbReference type="SUPFAM" id="SSF53850">
    <property type="entry name" value="Periplasmic binding protein-like II"/>
    <property type="match status" value="1"/>
</dbReference>
<dbReference type="PANTHER" id="PTHR30290:SF10">
    <property type="entry name" value="PERIPLASMIC OLIGOPEPTIDE-BINDING PROTEIN-RELATED"/>
    <property type="match status" value="1"/>
</dbReference>
<dbReference type="GO" id="GO:1904680">
    <property type="term" value="F:peptide transmembrane transporter activity"/>
    <property type="evidence" value="ECO:0007669"/>
    <property type="project" value="TreeGrafter"/>
</dbReference>
<evidence type="ECO:0000313" key="7">
    <source>
        <dbReference type="EMBL" id="MBB4267298.1"/>
    </source>
</evidence>
<feature type="signal peptide" evidence="5">
    <location>
        <begin position="1"/>
        <end position="33"/>
    </location>
</feature>
<dbReference type="GO" id="GO:0030288">
    <property type="term" value="C:outer membrane-bounded periplasmic space"/>
    <property type="evidence" value="ECO:0007669"/>
    <property type="project" value="UniProtKB-ARBA"/>
</dbReference>
<dbReference type="InterPro" id="IPR039424">
    <property type="entry name" value="SBP_5"/>
</dbReference>
<name>A0A7W6RG81_9PROT</name>
<evidence type="ECO:0000256" key="2">
    <source>
        <dbReference type="ARBA" id="ARBA00005695"/>
    </source>
</evidence>
<feature type="domain" description="Solute-binding protein family 5" evidence="6">
    <location>
        <begin position="84"/>
        <end position="444"/>
    </location>
</feature>
<evidence type="ECO:0000256" key="5">
    <source>
        <dbReference type="SAM" id="SignalP"/>
    </source>
</evidence>
<reference evidence="7 8" key="1">
    <citation type="submission" date="2020-08" db="EMBL/GenBank/DDBJ databases">
        <title>Genome sequencing of Purple Non-Sulfur Bacteria from various extreme environments.</title>
        <authorList>
            <person name="Mayer M."/>
        </authorList>
    </citation>
    <scope>NUCLEOTIDE SEQUENCE [LARGE SCALE GENOMIC DNA]</scope>
    <source>
        <strain evidence="7 8">JA131</strain>
    </source>
</reference>
<dbReference type="AlphaFoldDB" id="A0A7W6RG81"/>
<protein>
    <submittedName>
        <fullName evidence="7">Peptide/nickel transport system substrate-binding protein</fullName>
    </submittedName>
</protein>
<gene>
    <name evidence="7" type="ORF">GGD89_002939</name>
</gene>
<dbReference type="GO" id="GO:0043190">
    <property type="term" value="C:ATP-binding cassette (ABC) transporter complex"/>
    <property type="evidence" value="ECO:0007669"/>
    <property type="project" value="InterPro"/>
</dbReference>
<dbReference type="EMBL" id="JACIGK010000024">
    <property type="protein sequence ID" value="MBB4267298.1"/>
    <property type="molecule type" value="Genomic_DNA"/>
</dbReference>
<feature type="chain" id="PRO_5031461626" evidence="5">
    <location>
        <begin position="34"/>
        <end position="544"/>
    </location>
</feature>